<feature type="compositionally biased region" description="Basic and acidic residues" evidence="1">
    <location>
        <begin position="34"/>
        <end position="47"/>
    </location>
</feature>
<dbReference type="Gene3D" id="2.130.10.10">
    <property type="entry name" value="YVTN repeat-like/Quinoprotein amine dehydrogenase"/>
    <property type="match status" value="1"/>
</dbReference>
<dbReference type="InterPro" id="IPR045182">
    <property type="entry name" value="JINGUBANG-like"/>
</dbReference>
<feature type="region of interest" description="Disordered" evidence="1">
    <location>
        <begin position="29"/>
        <end position="60"/>
    </location>
</feature>
<gene>
    <name evidence="2" type="ORF">SSX86_024067</name>
</gene>
<name>A0AAP0CMF1_9ASTR</name>
<comment type="caution">
    <text evidence="2">The sequence shown here is derived from an EMBL/GenBank/DDBJ whole genome shotgun (WGS) entry which is preliminary data.</text>
</comment>
<dbReference type="PANTHER" id="PTHR22844">
    <property type="entry name" value="F-BOX AND WD40 DOMAIN PROTEIN"/>
    <property type="match status" value="1"/>
</dbReference>
<dbReference type="Proteomes" id="UP001408789">
    <property type="component" value="Unassembled WGS sequence"/>
</dbReference>
<evidence type="ECO:0000256" key="1">
    <source>
        <dbReference type="SAM" id="MobiDB-lite"/>
    </source>
</evidence>
<evidence type="ECO:0000313" key="2">
    <source>
        <dbReference type="EMBL" id="KAK9056705.1"/>
    </source>
</evidence>
<dbReference type="EMBL" id="JBCNJP010000024">
    <property type="protein sequence ID" value="KAK9056705.1"/>
    <property type="molecule type" value="Genomic_DNA"/>
</dbReference>
<reference evidence="2 3" key="1">
    <citation type="submission" date="2024-04" db="EMBL/GenBank/DDBJ databases">
        <title>The reference genome of an endangered Asteraceae, Deinandra increscens subsp. villosa, native to the Central Coast of California.</title>
        <authorList>
            <person name="Guilliams M."/>
            <person name="Hasenstab-Lehman K."/>
            <person name="Meyer R."/>
            <person name="Mcevoy S."/>
        </authorList>
    </citation>
    <scope>NUCLEOTIDE SEQUENCE [LARGE SCALE GENOMIC DNA]</scope>
    <source>
        <tissue evidence="2">Leaf</tissue>
    </source>
</reference>
<feature type="compositionally biased region" description="Low complexity" evidence="1">
    <location>
        <begin position="49"/>
        <end position="60"/>
    </location>
</feature>
<dbReference type="AlphaFoldDB" id="A0AAP0CMF1"/>
<accession>A0AAP0CMF1</accession>
<organism evidence="2 3">
    <name type="scientific">Deinandra increscens subsp. villosa</name>
    <dbReference type="NCBI Taxonomy" id="3103831"/>
    <lineage>
        <taxon>Eukaryota</taxon>
        <taxon>Viridiplantae</taxon>
        <taxon>Streptophyta</taxon>
        <taxon>Embryophyta</taxon>
        <taxon>Tracheophyta</taxon>
        <taxon>Spermatophyta</taxon>
        <taxon>Magnoliopsida</taxon>
        <taxon>eudicotyledons</taxon>
        <taxon>Gunneridae</taxon>
        <taxon>Pentapetalae</taxon>
        <taxon>asterids</taxon>
        <taxon>campanulids</taxon>
        <taxon>Asterales</taxon>
        <taxon>Asteraceae</taxon>
        <taxon>Asteroideae</taxon>
        <taxon>Heliantheae alliance</taxon>
        <taxon>Madieae</taxon>
        <taxon>Madiinae</taxon>
        <taxon>Deinandra</taxon>
    </lineage>
</organism>
<sequence>MTKQNSGKTTLLRRQKLAVLLHSSDPNLLFPTHHLPENNDDYSDHRRSNASSLSPNMSSASSPVHFMSPINQTPSPYTKSPWILPHFDNAGAGDLHNTGLIGSLVREGGHIYSLACSGDLLYTGSDSKNIRVWKDLVEFSGFKSSSGLVKAIVVSGDRIFTGHQDGELTKLREKIQPEKTTTKKSNLVLKSRANQQPEEESATACSKSGSTLPPPENSHVSEETIFWIMDRFAPC</sequence>
<proteinExistence type="predicted"/>
<dbReference type="InterPro" id="IPR036322">
    <property type="entry name" value="WD40_repeat_dom_sf"/>
</dbReference>
<dbReference type="SUPFAM" id="SSF50978">
    <property type="entry name" value="WD40 repeat-like"/>
    <property type="match status" value="1"/>
</dbReference>
<protein>
    <submittedName>
        <fullName evidence="2">Uncharacterized protein</fullName>
    </submittedName>
</protein>
<evidence type="ECO:0000313" key="3">
    <source>
        <dbReference type="Proteomes" id="UP001408789"/>
    </source>
</evidence>
<dbReference type="PANTHER" id="PTHR22844:SF370">
    <property type="entry name" value="OS12G0594000 PROTEIN"/>
    <property type="match status" value="1"/>
</dbReference>
<dbReference type="InterPro" id="IPR015943">
    <property type="entry name" value="WD40/YVTN_repeat-like_dom_sf"/>
</dbReference>
<keyword evidence="3" id="KW-1185">Reference proteome</keyword>
<feature type="region of interest" description="Disordered" evidence="1">
    <location>
        <begin position="179"/>
        <end position="219"/>
    </location>
</feature>